<evidence type="ECO:0000256" key="3">
    <source>
        <dbReference type="SAM" id="Phobius"/>
    </source>
</evidence>
<feature type="transmembrane region" description="Helical" evidence="3">
    <location>
        <begin position="638"/>
        <end position="656"/>
    </location>
</feature>
<feature type="compositionally biased region" description="Basic and acidic residues" evidence="2">
    <location>
        <begin position="194"/>
        <end position="209"/>
    </location>
</feature>
<feature type="transmembrane region" description="Helical" evidence="3">
    <location>
        <begin position="832"/>
        <end position="853"/>
    </location>
</feature>
<comment type="similarity">
    <text evidence="1">Belongs to the ThrE exporter (TC 2.A.79) family.</text>
</comment>
<evidence type="ECO:0000313" key="5">
    <source>
        <dbReference type="EMBL" id="KAF7320954.1"/>
    </source>
</evidence>
<feature type="transmembrane region" description="Helical" evidence="3">
    <location>
        <begin position="610"/>
        <end position="632"/>
    </location>
</feature>
<evidence type="ECO:0000256" key="1">
    <source>
        <dbReference type="ARBA" id="ARBA00034125"/>
    </source>
</evidence>
<dbReference type="OrthoDB" id="413008at2759"/>
<dbReference type="EMBL" id="JACAZE010000002">
    <property type="protein sequence ID" value="KAF7320954.1"/>
    <property type="molecule type" value="Genomic_DNA"/>
</dbReference>
<keyword evidence="3" id="KW-0472">Membrane</keyword>
<proteinExistence type="inferred from homology"/>
<dbReference type="AlphaFoldDB" id="A0A8H6WJJ2"/>
<dbReference type="Proteomes" id="UP000613580">
    <property type="component" value="Unassembled WGS sequence"/>
</dbReference>
<accession>A0A8H6WJJ2</accession>
<feature type="region of interest" description="Disordered" evidence="2">
    <location>
        <begin position="181"/>
        <end position="220"/>
    </location>
</feature>
<dbReference type="Pfam" id="PF06738">
    <property type="entry name" value="ThrE"/>
    <property type="match status" value="1"/>
</dbReference>
<dbReference type="InterPro" id="IPR010619">
    <property type="entry name" value="ThrE-like_N"/>
</dbReference>
<sequence>MSSPKGIMAGSSKDRDSGPDSEATKTSSGTKTPRKVQWLDVRARADGESGEESMHELDEHGNDPNAFQNLTDALERHSSGSPKPKPRIHYFPPRRPTQLANIDTRPIVLDEQNSHSAPTTATTSPSDNSRPPSPLRKKVPGAFIDPHESAGLPGTGGADLNEHSANRAAAKVVRAHTRKGFFGGFGHRSKHGKEKAADDKKKTSRKPADAEQSLDTVESANPRLAAGGGVLSALLSLYNDQTATNSEASTPAADVPFVAPPRPAAKKQKSAPAAAQRPPEDQTPLMEPLTPPSGAESVGPSNPRTGTALSATMKNILPQKPQRNSAGVLGALIASTGNITGAAAPTSSQLAPNIKRPGYHLSRYSLDEDDEALKAAIARTKPSSGYTTPARPVSLPPVSATDFGALPPPQRPVLKETASMSSLADSTFASKRGWTDKLRDMEAFAFGTGTRSGRSTPSTATDEQLEWLDEKWTREQERKKRERRKRKKAEVYITRHVAQIIQRQEFILKLARALMMFGAPSHRLQTQIQQTGRVLDIQVNCMYLPDVILISFDDSSTGTSNLKFIRQGSALNLAKLIEVYELYWNVIHDDISVSEASAALDALMRKQQEYAWWQLIFMGGMCSASICSVGFNGSFVDSLAVFPLGALLVAIQLLSVRNELYSNVFEITVATLFSFVAAALAQTGKFCYSAVASSAVVLILPGFIVLCGALEIMSRNIVSGSVRMCYAVVYSLFLGFGLAIGAEAYERITSNTIVGGTDYTCSKSHHLDGPWWQQTPSLRWAFLTVPMYSLFLSLRNFAPWRRREFILLVVIAAIGWTTNHFSGLRFQNQNSITAGVGAFTVGVVANMWARFFSGNAFVIMASLHMSLRSSTHPLPQITGILFQLPSGLGNGGLLNFVSETTANNSTSYLSGFQTGLQLISVAIGMTVGLGISLALVHPIPSRRRGGAVFSL</sequence>
<reference evidence="5" key="1">
    <citation type="submission" date="2020-05" db="EMBL/GenBank/DDBJ databases">
        <title>Mycena genomes resolve the evolution of fungal bioluminescence.</title>
        <authorList>
            <person name="Tsai I.J."/>
        </authorList>
    </citation>
    <scope>NUCLEOTIDE SEQUENCE</scope>
    <source>
        <strain evidence="5">110903Hualien_Pintung</strain>
    </source>
</reference>
<protein>
    <recommendedName>
        <fullName evidence="4">Threonine/serine exporter-like N-terminal domain-containing protein</fullName>
    </recommendedName>
</protein>
<gene>
    <name evidence="5" type="ORF">HMN09_00182100</name>
</gene>
<name>A0A8H6WJJ2_MYCCL</name>
<dbReference type="PANTHER" id="PTHR31082">
    <property type="entry name" value="PHEROMONE-REGULATED MEMBRANE PROTEIN 10"/>
    <property type="match status" value="1"/>
</dbReference>
<organism evidence="5 6">
    <name type="scientific">Mycena chlorophos</name>
    <name type="common">Agaric fungus</name>
    <name type="synonym">Agaricus chlorophos</name>
    <dbReference type="NCBI Taxonomy" id="658473"/>
    <lineage>
        <taxon>Eukaryota</taxon>
        <taxon>Fungi</taxon>
        <taxon>Dikarya</taxon>
        <taxon>Basidiomycota</taxon>
        <taxon>Agaricomycotina</taxon>
        <taxon>Agaricomycetes</taxon>
        <taxon>Agaricomycetidae</taxon>
        <taxon>Agaricales</taxon>
        <taxon>Marasmiineae</taxon>
        <taxon>Mycenaceae</taxon>
        <taxon>Mycena</taxon>
    </lineage>
</organism>
<dbReference type="GO" id="GO:0022857">
    <property type="term" value="F:transmembrane transporter activity"/>
    <property type="evidence" value="ECO:0007669"/>
    <property type="project" value="InterPro"/>
</dbReference>
<feature type="transmembrane region" description="Helical" evidence="3">
    <location>
        <begin position="805"/>
        <end position="826"/>
    </location>
</feature>
<feature type="compositionally biased region" description="Polar residues" evidence="2">
    <location>
        <begin position="299"/>
        <end position="308"/>
    </location>
</feature>
<feature type="transmembrane region" description="Helical" evidence="3">
    <location>
        <begin position="916"/>
        <end position="936"/>
    </location>
</feature>
<feature type="region of interest" description="Disordered" evidence="2">
    <location>
        <begin position="1"/>
        <end position="161"/>
    </location>
</feature>
<comment type="caution">
    <text evidence="5">The sequence shown here is derived from an EMBL/GenBank/DDBJ whole genome shotgun (WGS) entry which is preliminary data.</text>
</comment>
<evidence type="ECO:0000259" key="4">
    <source>
        <dbReference type="Pfam" id="PF06738"/>
    </source>
</evidence>
<feature type="transmembrane region" description="Helical" evidence="3">
    <location>
        <begin position="724"/>
        <end position="742"/>
    </location>
</feature>
<dbReference type="PANTHER" id="PTHR31082:SF4">
    <property type="entry name" value="PHEROMONE-REGULATED MEMBRANE PROTEIN 10"/>
    <property type="match status" value="1"/>
</dbReference>
<feature type="region of interest" description="Disordered" evidence="2">
    <location>
        <begin position="245"/>
        <end position="308"/>
    </location>
</feature>
<evidence type="ECO:0000313" key="6">
    <source>
        <dbReference type="Proteomes" id="UP000613580"/>
    </source>
</evidence>
<feature type="compositionally biased region" description="Basic and acidic residues" evidence="2">
    <location>
        <begin position="41"/>
        <end position="62"/>
    </location>
</feature>
<feature type="transmembrane region" description="Helical" evidence="3">
    <location>
        <begin position="663"/>
        <end position="682"/>
    </location>
</feature>
<feature type="domain" description="Threonine/serine exporter-like N-terminal" evidence="4">
    <location>
        <begin position="505"/>
        <end position="743"/>
    </location>
</feature>
<keyword evidence="3" id="KW-0812">Transmembrane</keyword>
<feature type="compositionally biased region" description="Low complexity" evidence="2">
    <location>
        <begin position="114"/>
        <end position="126"/>
    </location>
</feature>
<feature type="transmembrane region" description="Helical" evidence="3">
    <location>
        <begin position="688"/>
        <end position="712"/>
    </location>
</feature>
<keyword evidence="3" id="KW-1133">Transmembrane helix</keyword>
<evidence type="ECO:0000256" key="2">
    <source>
        <dbReference type="SAM" id="MobiDB-lite"/>
    </source>
</evidence>
<dbReference type="InterPro" id="IPR051361">
    <property type="entry name" value="ThrE/Ser_Exporter"/>
</dbReference>
<keyword evidence="6" id="KW-1185">Reference proteome</keyword>